<dbReference type="Proteomes" id="UP000638188">
    <property type="component" value="Unassembled WGS sequence"/>
</dbReference>
<accession>A0ABQ1PXL3</accession>
<protein>
    <submittedName>
        <fullName evidence="1">Uncharacterized protein</fullName>
    </submittedName>
</protein>
<evidence type="ECO:0000313" key="1">
    <source>
        <dbReference type="EMBL" id="GGD06288.1"/>
    </source>
</evidence>
<proteinExistence type="predicted"/>
<keyword evidence="2" id="KW-1185">Reference proteome</keyword>
<dbReference type="EMBL" id="BMFF01000005">
    <property type="protein sequence ID" value="GGD06288.1"/>
    <property type="molecule type" value="Genomic_DNA"/>
</dbReference>
<evidence type="ECO:0000313" key="2">
    <source>
        <dbReference type="Proteomes" id="UP000638188"/>
    </source>
</evidence>
<sequence length="95" mass="10562">MIVEPAGLLPFPYRRLELHSVFFQGHALGHIAVGCFHIGGQVFGAARTAIILEKHTRWLEYLNQGLDDLAAHPLHTGGGDLHHKIVPKAVYHEPR</sequence>
<comment type="caution">
    <text evidence="1">The sequence shown here is derived from an EMBL/GenBank/DDBJ whole genome shotgun (WGS) entry which is preliminary data.</text>
</comment>
<reference evidence="2" key="1">
    <citation type="journal article" date="2019" name="Int. J. Syst. Evol. Microbiol.">
        <title>The Global Catalogue of Microorganisms (GCM) 10K type strain sequencing project: providing services to taxonomists for standard genome sequencing and annotation.</title>
        <authorList>
            <consortium name="The Broad Institute Genomics Platform"/>
            <consortium name="The Broad Institute Genome Sequencing Center for Infectious Disease"/>
            <person name="Wu L."/>
            <person name="Ma J."/>
        </authorList>
    </citation>
    <scope>NUCLEOTIDE SEQUENCE [LARGE SCALE GENOMIC DNA]</scope>
    <source>
        <strain evidence="2">CGMCC 1.12482</strain>
    </source>
</reference>
<gene>
    <name evidence="1" type="ORF">GCM10007418_26650</name>
</gene>
<organism evidence="1 2">
    <name type="scientific">Halopseudomonas salina</name>
    <dbReference type="NCBI Taxonomy" id="1323744"/>
    <lineage>
        <taxon>Bacteria</taxon>
        <taxon>Pseudomonadati</taxon>
        <taxon>Pseudomonadota</taxon>
        <taxon>Gammaproteobacteria</taxon>
        <taxon>Pseudomonadales</taxon>
        <taxon>Pseudomonadaceae</taxon>
        <taxon>Halopseudomonas</taxon>
    </lineage>
</organism>
<name>A0ABQ1PXL3_9GAMM</name>